<dbReference type="GO" id="GO:0006260">
    <property type="term" value="P:DNA replication"/>
    <property type="evidence" value="ECO:0007669"/>
    <property type="project" value="UniProtKB-KW"/>
</dbReference>
<dbReference type="InterPro" id="IPR012337">
    <property type="entry name" value="RNaseH-like_sf"/>
</dbReference>
<evidence type="ECO:0000256" key="5">
    <source>
        <dbReference type="ARBA" id="ARBA00022705"/>
    </source>
</evidence>
<proteinExistence type="inferred from homology"/>
<dbReference type="SUPFAM" id="SSF53098">
    <property type="entry name" value="Ribonuclease H-like"/>
    <property type="match status" value="1"/>
</dbReference>
<evidence type="ECO:0000256" key="3">
    <source>
        <dbReference type="ARBA" id="ARBA00022679"/>
    </source>
</evidence>
<evidence type="ECO:0000259" key="10">
    <source>
        <dbReference type="Pfam" id="PF03175"/>
    </source>
</evidence>
<evidence type="ECO:0000313" key="12">
    <source>
        <dbReference type="Proteomes" id="UP000596742"/>
    </source>
</evidence>
<evidence type="ECO:0000256" key="6">
    <source>
        <dbReference type="ARBA" id="ARBA00022932"/>
    </source>
</evidence>
<dbReference type="GO" id="GO:0003677">
    <property type="term" value="F:DNA binding"/>
    <property type="evidence" value="ECO:0007669"/>
    <property type="project" value="UniProtKB-KW"/>
</dbReference>
<keyword evidence="7" id="KW-0238">DNA-binding</keyword>
<gene>
    <name evidence="11" type="ORF">MGAL_10B007645</name>
</gene>
<dbReference type="EC" id="2.7.7.7" evidence="2"/>
<evidence type="ECO:0000256" key="8">
    <source>
        <dbReference type="ARBA" id="ARBA00049244"/>
    </source>
</evidence>
<protein>
    <recommendedName>
        <fullName evidence="2">DNA-directed DNA polymerase</fullName>
        <ecNumber evidence="2">2.7.7.7</ecNumber>
    </recommendedName>
</protein>
<dbReference type="InterPro" id="IPR036397">
    <property type="entry name" value="RNaseH_sf"/>
</dbReference>
<dbReference type="InterPro" id="IPR023211">
    <property type="entry name" value="DNA_pol_palm_dom_sf"/>
</dbReference>
<dbReference type="GO" id="GO:0000166">
    <property type="term" value="F:nucleotide binding"/>
    <property type="evidence" value="ECO:0007669"/>
    <property type="project" value="InterPro"/>
</dbReference>
<dbReference type="OrthoDB" id="6177138at2759"/>
<evidence type="ECO:0000256" key="2">
    <source>
        <dbReference type="ARBA" id="ARBA00012417"/>
    </source>
</evidence>
<keyword evidence="6" id="KW-0239">DNA-directed DNA polymerase</keyword>
<dbReference type="EMBL" id="UYJE01006919">
    <property type="protein sequence ID" value="VDI50232.1"/>
    <property type="molecule type" value="Genomic_DNA"/>
</dbReference>
<dbReference type="PANTHER" id="PTHR31511:SF12">
    <property type="entry name" value="RHO TERMINATION FACTOR N-TERMINAL DOMAIN-CONTAINING PROTEIN"/>
    <property type="match status" value="1"/>
</dbReference>
<keyword evidence="12" id="KW-1185">Reference proteome</keyword>
<keyword evidence="3" id="KW-0808">Transferase</keyword>
<dbReference type="Proteomes" id="UP000596742">
    <property type="component" value="Unassembled WGS sequence"/>
</dbReference>
<dbReference type="Gene3D" id="3.30.420.10">
    <property type="entry name" value="Ribonuclease H-like superfamily/Ribonuclease H"/>
    <property type="match status" value="1"/>
</dbReference>
<evidence type="ECO:0000256" key="1">
    <source>
        <dbReference type="ARBA" id="ARBA00005755"/>
    </source>
</evidence>
<dbReference type="InterPro" id="IPR043502">
    <property type="entry name" value="DNA/RNA_pol_sf"/>
</dbReference>
<accession>A0A8B6FKU7</accession>
<keyword evidence="5" id="KW-0235">DNA replication</keyword>
<dbReference type="PANTHER" id="PTHR31511">
    <property type="entry name" value="PROTEIN CBG23764"/>
    <property type="match status" value="1"/>
</dbReference>
<sequence length="1395" mass="160806">MQTDGIPIEYRVNTRIMSSVQSISQSPQESGDKDTLKGRMSQVEINKRMESNSDNMDHYQDFFLENEEDLEESTPAPTPQRQQQCCDAPNLTQMDEHTQMCQNCGAQSTKPRFEHQPDGEQKTTCGYPLKRKKGQLCKSKPGKDGLCWRHSKQPRQQEEEIIPVEGKMVVKETMKTLRQIAKDEGLRGISRKNKKALVKFIEEKTARKFPRQEVLSKKQLKALAKNRGLTKYSQLKRDDLNHLVEEDIKNAPVEDEINVTDRRQALNGVFGTVVIEPAKQHDVATFLKVSRSTVTTTISDALAQKKGLKVNLVLLAELVKTDPATGENKYVTPYFRSAQAILTQSSDLELEIDFMMGKVKENMAKYMREGSGWTLGHVENLEIHLNQFNPLKGASFIPTPSALAKKKAIINVQNKDQECFKWAILSALHHEEVDQKNTNRPSQYVKWEDDLKFEGIDFPVSLRAIDKFERCNVDLNINVYGYDGLKKGEDGEEDLQVYPLRISKNTGMRHVDLLFQTSDSKQHYCWIKSLSRLLGSQISEHGHELFFCRRCLNHFSRQDILDEHMEYCSRKDAVRIVMPEEESFVSFHNHKKMMRVPFAIYADFECFTEKLDTCQPDSSHSYTKAYQLQRPSGFCYHIKYAHGDYKDPVVYCGEDAAKKFVQCIEEEVRAIAKLYKEKKPMEMTDDDKANFEASTHCHICGDALGGDKVRDHDHLTGKYRGAAHNQCNLDFQLPKHVPIFFHNLSGYDAHIFVKELGFSEGKINVIPNTDEKYISFSKQVDNLEMRFVDSCRFLLSSLDNLAKNLTPDQFKTVKARFGDRHELMIRKGVFPYEYMDGPAKLEETYLPPKEAFYSTLSGEDISDEDYTHAQKVWEAFECKTLRDYHDLYLETDVLLLSDIFENFRDICQTHYGLDPANYYTSPGLSYDAALKTTGQRLELLSDPDMLMMFEQATRGGVAMISHRYGKANNPYMSTYDASQPTKYLTYLDANNLYGWAMSQPLPTGDFEWVEPEEIGEILEYPDDHEYGAMIECDLEYPQDLHDAHNDYPLAPQNVEIDKVRKLVPHLGKREKYTLHYRNLKMYLEMGMKLTKCRRIIRFKQSPWLKHYVDLNTALRAKAKTDSEKDFFKLMNNSVFGKTMENIRKHVDVRLVTTEKQALKLVAKPNFDRRVVFTENLAAVHMKKTKLKFNKPIYLGACILDISKLLMYDFHYGFVRKMYGDKARLLFTDTDSLAYEIQTDDFYKDISPHVEAKFDTSNYPIEHPSTIPTGKNKKVLGMFKDECGGKIMTDFVGLRAKLYAFKMDDGQATKKAKGVTKSVIKRSIAFDDYKRCLETQQEIRRPMSILRSHLHQIYAEEINKIALSAKDDKRHILPDGISTLAHGHYRITHGAPHLNK</sequence>
<dbReference type="SUPFAM" id="SSF56672">
    <property type="entry name" value="DNA/RNA polymerases"/>
    <property type="match status" value="1"/>
</dbReference>
<evidence type="ECO:0000256" key="7">
    <source>
        <dbReference type="ARBA" id="ARBA00023125"/>
    </source>
</evidence>
<dbReference type="Gene3D" id="3.90.1600.10">
    <property type="entry name" value="Palm domain of DNA polymerase"/>
    <property type="match status" value="1"/>
</dbReference>
<comment type="similarity">
    <text evidence="1">Belongs to the DNA polymerase type-B family.</text>
</comment>
<evidence type="ECO:0000313" key="11">
    <source>
        <dbReference type="EMBL" id="VDI50232.1"/>
    </source>
</evidence>
<reference evidence="11" key="1">
    <citation type="submission" date="2018-11" db="EMBL/GenBank/DDBJ databases">
        <authorList>
            <person name="Alioto T."/>
            <person name="Alioto T."/>
        </authorList>
    </citation>
    <scope>NUCLEOTIDE SEQUENCE</scope>
</reference>
<evidence type="ECO:0000256" key="4">
    <source>
        <dbReference type="ARBA" id="ARBA00022695"/>
    </source>
</evidence>
<feature type="region of interest" description="Disordered" evidence="9">
    <location>
        <begin position="19"/>
        <end position="38"/>
    </location>
</feature>
<feature type="compositionally biased region" description="Polar residues" evidence="9">
    <location>
        <begin position="19"/>
        <end position="29"/>
    </location>
</feature>
<dbReference type="InterPro" id="IPR004868">
    <property type="entry name" value="DNA-dir_DNA_pol_B_mt/vir"/>
</dbReference>
<evidence type="ECO:0000256" key="9">
    <source>
        <dbReference type="SAM" id="MobiDB-lite"/>
    </source>
</evidence>
<keyword evidence="4" id="KW-0548">Nucleotidyltransferase</keyword>
<comment type="caution">
    <text evidence="11">The sequence shown here is derived from an EMBL/GenBank/DDBJ whole genome shotgun (WGS) entry which is preliminary data.</text>
</comment>
<organism evidence="11 12">
    <name type="scientific">Mytilus galloprovincialis</name>
    <name type="common">Mediterranean mussel</name>
    <dbReference type="NCBI Taxonomy" id="29158"/>
    <lineage>
        <taxon>Eukaryota</taxon>
        <taxon>Metazoa</taxon>
        <taxon>Spiralia</taxon>
        <taxon>Lophotrochozoa</taxon>
        <taxon>Mollusca</taxon>
        <taxon>Bivalvia</taxon>
        <taxon>Autobranchia</taxon>
        <taxon>Pteriomorphia</taxon>
        <taxon>Mytilida</taxon>
        <taxon>Mytiloidea</taxon>
        <taxon>Mytilidae</taxon>
        <taxon>Mytilinae</taxon>
        <taxon>Mytilus</taxon>
    </lineage>
</organism>
<feature type="domain" description="DNA-directed DNA polymerase family B mitochondria/virus" evidence="10">
    <location>
        <begin position="735"/>
        <end position="1209"/>
    </location>
</feature>
<name>A0A8B6FKU7_MYTGA</name>
<dbReference type="Pfam" id="PF03175">
    <property type="entry name" value="DNA_pol_B_2"/>
    <property type="match status" value="1"/>
</dbReference>
<comment type="catalytic activity">
    <reaction evidence="8">
        <text>DNA(n) + a 2'-deoxyribonucleoside 5'-triphosphate = DNA(n+1) + diphosphate</text>
        <dbReference type="Rhea" id="RHEA:22508"/>
        <dbReference type="Rhea" id="RHEA-COMP:17339"/>
        <dbReference type="Rhea" id="RHEA-COMP:17340"/>
        <dbReference type="ChEBI" id="CHEBI:33019"/>
        <dbReference type="ChEBI" id="CHEBI:61560"/>
        <dbReference type="ChEBI" id="CHEBI:173112"/>
        <dbReference type="EC" id="2.7.7.7"/>
    </reaction>
</comment>
<dbReference type="GO" id="GO:0003887">
    <property type="term" value="F:DNA-directed DNA polymerase activity"/>
    <property type="evidence" value="ECO:0007669"/>
    <property type="project" value="UniProtKB-KW"/>
</dbReference>